<dbReference type="InterPro" id="IPR006597">
    <property type="entry name" value="Sel1-like"/>
</dbReference>
<dbReference type="Gene3D" id="1.25.40.10">
    <property type="entry name" value="Tetratricopeptide repeat domain"/>
    <property type="match status" value="1"/>
</dbReference>
<sequence>MPSARDVITAVSYVSPLERLEVEGRSARSRANSASTATGSSSTYTAPSSASSSSSSQSKRSPPPVPPLQLNLFRPSSVASIDTLSSFNSHNHTEYDYEEEGSPSTPKASKSGKQFFEFGLRPTISPTRARQESEKSRLASSSVGSTTRDSALTPKRSFTVTSRRSPSFGKPQPPSFQIVTQQSPPFQLRPVPGRNRQRSASDAHARNVPPALHPEETEITSDCASVHGEQGSDWGDDESQFEWVDTEGAPEAANGLEGRKASGGLSPTKRLSRFKSVVSRGSNSNGDAPKKLKKPLVIPRRAAPPPPPDTASAENIRPPTPSKSNLSKTLSQSSKSAPRQVEPPRRAGTLRATSDSARPPLSSRWTDGPSRSSPRSDAFKSPISPKAYPSRYVDAPRMVPLKDEASGLIPRMPHNAKHNSSMSIQSAYSLYDLDSDNSSPSTPRPEGEVAFPKGKYAKVSINALEGESASRDRTSSDASRTASIGETGRTPEDFVHLGIEARGKGDMPKSAWYFMKAAEGGSATGRMYWGLALRHGWGVARDEKHAFIELRQACNDSIAEGGLNFHHSPGAVKLTSHQKKIMTKDLAVGMFEVGNCFLDGVGVKKAPDVALQYLRFAANLGDLASQEQLGFVLSKGANGIKKDMKEAAKWYRMAISQGSSNTFGLAWVWKDKYMT</sequence>
<dbReference type="SUPFAM" id="SSF81901">
    <property type="entry name" value="HCP-like"/>
    <property type="match status" value="1"/>
</dbReference>
<feature type="compositionally biased region" description="Polar residues" evidence="1">
    <location>
        <begin position="322"/>
        <end position="337"/>
    </location>
</feature>
<dbReference type="PANTHER" id="PTHR43628">
    <property type="entry name" value="ACTIVATOR OF C KINASE PROTEIN 1-RELATED"/>
    <property type="match status" value="1"/>
</dbReference>
<evidence type="ECO:0000313" key="3">
    <source>
        <dbReference type="Proteomes" id="UP000322225"/>
    </source>
</evidence>
<feature type="region of interest" description="Disordered" evidence="1">
    <location>
        <begin position="21"/>
        <end position="74"/>
    </location>
</feature>
<name>A0A5M6C733_9TREE</name>
<evidence type="ECO:0000313" key="2">
    <source>
        <dbReference type="EMBL" id="WWD22412.1"/>
    </source>
</evidence>
<dbReference type="EMBL" id="CP144063">
    <property type="protein sequence ID" value="WWD22412.1"/>
    <property type="molecule type" value="Genomic_DNA"/>
</dbReference>
<accession>A0A5M6C733</accession>
<keyword evidence="3" id="KW-1185">Reference proteome</keyword>
<dbReference type="AlphaFoldDB" id="A0A5M6C733"/>
<dbReference type="Pfam" id="PF08238">
    <property type="entry name" value="Sel1"/>
    <property type="match status" value="3"/>
</dbReference>
<feature type="region of interest" description="Disordered" evidence="1">
    <location>
        <begin position="91"/>
        <end position="390"/>
    </location>
</feature>
<feature type="region of interest" description="Disordered" evidence="1">
    <location>
        <begin position="464"/>
        <end position="491"/>
    </location>
</feature>
<reference evidence="2" key="1">
    <citation type="submission" date="2017-08" db="EMBL/GenBank/DDBJ databases">
        <authorList>
            <person name="Cuomo C."/>
            <person name="Billmyre B."/>
            <person name="Heitman J."/>
        </authorList>
    </citation>
    <scope>NUCLEOTIDE SEQUENCE</scope>
    <source>
        <strain evidence="2">CBS 12478</strain>
    </source>
</reference>
<feature type="compositionally biased region" description="Polar residues" evidence="1">
    <location>
        <begin position="363"/>
        <end position="375"/>
    </location>
</feature>
<dbReference type="GeneID" id="43586142"/>
<dbReference type="PANTHER" id="PTHR43628:SF1">
    <property type="entry name" value="CHITIN SYNTHASE REGULATORY FACTOR 2-RELATED"/>
    <property type="match status" value="1"/>
</dbReference>
<feature type="compositionally biased region" description="Polar residues" evidence="1">
    <location>
        <begin position="102"/>
        <end position="112"/>
    </location>
</feature>
<feature type="region of interest" description="Disordered" evidence="1">
    <location>
        <begin position="433"/>
        <end position="452"/>
    </location>
</feature>
<gene>
    <name evidence="2" type="ORF">CI109_106903</name>
</gene>
<proteinExistence type="predicted"/>
<feature type="compositionally biased region" description="Polar residues" evidence="1">
    <location>
        <begin position="175"/>
        <end position="185"/>
    </location>
</feature>
<dbReference type="RefSeq" id="XP_031863589.1">
    <property type="nucleotide sequence ID" value="XM_032002032.1"/>
</dbReference>
<dbReference type="KEGG" id="ksn:43586142"/>
<dbReference type="SMART" id="SM00671">
    <property type="entry name" value="SEL1"/>
    <property type="match status" value="3"/>
</dbReference>
<dbReference type="OrthoDB" id="2148946at2759"/>
<feature type="compositionally biased region" description="Polar residues" evidence="1">
    <location>
        <begin position="138"/>
        <end position="165"/>
    </location>
</feature>
<feature type="compositionally biased region" description="Low complexity" evidence="1">
    <location>
        <begin position="29"/>
        <end position="60"/>
    </location>
</feature>
<dbReference type="InterPro" id="IPR011990">
    <property type="entry name" value="TPR-like_helical_dom_sf"/>
</dbReference>
<dbReference type="GO" id="GO:0010972">
    <property type="term" value="P:negative regulation of G2/M transition of mitotic cell cycle"/>
    <property type="evidence" value="ECO:0007669"/>
    <property type="project" value="TreeGrafter"/>
</dbReference>
<protein>
    <submittedName>
        <fullName evidence="2">Uncharacterized protein</fullName>
    </submittedName>
</protein>
<dbReference type="GO" id="GO:0032153">
    <property type="term" value="C:cell division site"/>
    <property type="evidence" value="ECO:0007669"/>
    <property type="project" value="TreeGrafter"/>
</dbReference>
<reference evidence="2" key="2">
    <citation type="submission" date="2024-01" db="EMBL/GenBank/DDBJ databases">
        <title>Comparative genomics of Cryptococcus and Kwoniella reveals pathogenesis evolution and contrasting modes of karyotype evolution via chromosome fusion or intercentromeric recombination.</title>
        <authorList>
            <person name="Coelho M.A."/>
            <person name="David-Palma M."/>
            <person name="Shea T."/>
            <person name="Bowers K."/>
            <person name="McGinley-Smith S."/>
            <person name="Mohammad A.W."/>
            <person name="Gnirke A."/>
            <person name="Yurkov A.M."/>
            <person name="Nowrousian M."/>
            <person name="Sun S."/>
            <person name="Cuomo C.A."/>
            <person name="Heitman J."/>
        </authorList>
    </citation>
    <scope>NUCLEOTIDE SEQUENCE</scope>
    <source>
        <strain evidence="2">CBS 12478</strain>
    </source>
</reference>
<evidence type="ECO:0000256" key="1">
    <source>
        <dbReference type="SAM" id="MobiDB-lite"/>
    </source>
</evidence>
<dbReference type="InterPro" id="IPR052945">
    <property type="entry name" value="Mitotic_Regulator"/>
</dbReference>
<organism evidence="2 3">
    <name type="scientific">Kwoniella shandongensis</name>
    <dbReference type="NCBI Taxonomy" id="1734106"/>
    <lineage>
        <taxon>Eukaryota</taxon>
        <taxon>Fungi</taxon>
        <taxon>Dikarya</taxon>
        <taxon>Basidiomycota</taxon>
        <taxon>Agaricomycotina</taxon>
        <taxon>Tremellomycetes</taxon>
        <taxon>Tremellales</taxon>
        <taxon>Cryptococcaceae</taxon>
        <taxon>Kwoniella</taxon>
    </lineage>
</organism>
<dbReference type="Proteomes" id="UP000322225">
    <property type="component" value="Chromosome 13"/>
</dbReference>